<dbReference type="OrthoDB" id="5877563at2759"/>
<dbReference type="EMBL" id="CAJFCV020000006">
    <property type="protein sequence ID" value="CAG9131433.1"/>
    <property type="molecule type" value="Genomic_DNA"/>
</dbReference>
<reference evidence="4" key="2">
    <citation type="submission" date="2020-09" db="EMBL/GenBank/DDBJ databases">
        <authorList>
            <person name="Kikuchi T."/>
        </authorList>
    </citation>
    <scope>NUCLEOTIDE SEQUENCE</scope>
    <source>
        <strain evidence="4">Ka4C1</strain>
    </source>
</reference>
<feature type="region of interest" description="Disordered" evidence="2">
    <location>
        <begin position="88"/>
        <end position="278"/>
    </location>
</feature>
<feature type="compositionally biased region" description="Basic and acidic residues" evidence="2">
    <location>
        <begin position="147"/>
        <end position="158"/>
    </location>
</feature>
<feature type="compositionally biased region" description="Basic and acidic residues" evidence="2">
    <location>
        <begin position="88"/>
        <end position="106"/>
    </location>
</feature>
<name>A0A1I7RK82_BURXY</name>
<dbReference type="Pfam" id="PF24983">
    <property type="entry name" value="DUF7774"/>
    <property type="match status" value="1"/>
</dbReference>
<evidence type="ECO:0000259" key="3">
    <source>
        <dbReference type="Pfam" id="PF24983"/>
    </source>
</evidence>
<dbReference type="WBParaSite" id="BXY_0111500.1">
    <property type="protein sequence ID" value="BXY_0111500.1"/>
    <property type="gene ID" value="BXY_0111500"/>
</dbReference>
<feature type="domain" description="DUF7774" evidence="3">
    <location>
        <begin position="358"/>
        <end position="444"/>
    </location>
</feature>
<feature type="coiled-coil region" evidence="1">
    <location>
        <begin position="554"/>
        <end position="581"/>
    </location>
</feature>
<gene>
    <name evidence="4" type="ORF">BXYJ_LOCUS15295</name>
</gene>
<feature type="compositionally biased region" description="Polar residues" evidence="2">
    <location>
        <begin position="621"/>
        <end position="632"/>
    </location>
</feature>
<evidence type="ECO:0000313" key="6">
    <source>
        <dbReference type="Proteomes" id="UP000659654"/>
    </source>
</evidence>
<dbReference type="Proteomes" id="UP000095284">
    <property type="component" value="Unplaced"/>
</dbReference>
<keyword evidence="1" id="KW-0175">Coiled coil</keyword>
<sequence length="668" mass="75412">MSKSRSSTSESNRGPSEEELKLLRAKFHNRFHKFSNALETGGLRIKANKQEKSTIKKRKSIWDEEFAPTVFEEINGTLRPAPARMYIRDMKPKKQVESPVPSEERKVRKRRSKASKSEPSSERSLRAEKPAKSRARPKLSSSSSVSSKREAQDLNVARREKKKKKVKRPKENKEKAGAKQVDSKPGLIPSVEEQDALPGSEREAVEQAEPVLVDAKAPETESESAKTPETPLTSGDITPLTSGTSRSSIDVSFRDIEFSEGGVPREKSEEPISERSKNARKKAKKMEIKKVLKEKLFEELTDDIQLDDKVLQEIAEDLKKGKNYDPKLIDQNMANKILEAEKSPTEAEMKMKQEEAYEKSEVANKIVNKLTHSNVLGKVLTPEESKILSQYFSGEVQLNDEVLNVLNTALEKILDRAPEFYDNKEEIKKFVANRDAAKKQLLDALLSRNASFLKNLYTNAFFYADMISKGFSEAVRYAGVAKDGLAQGYAKSVSVMNESYSQGKEVVNKTYAVMNESYSQGKEVVNKTYAVGRDVAQQASRYYNPAASITKDFVEMARKDYVSEEEDAEKKEKEKKVWEEAGWLKRTWWFIVKIFVVLAQDTSMHRRIGESSAAERERRNGNNGASQQNDQVLESPKDPKSPGLQQNGTESDLLRSDRKIASTEDGKQ</sequence>
<reference evidence="7" key="1">
    <citation type="submission" date="2016-11" db="UniProtKB">
        <authorList>
            <consortium name="WormBaseParasite"/>
        </authorList>
    </citation>
    <scope>IDENTIFICATION</scope>
</reference>
<feature type="compositionally biased region" description="Basic and acidic residues" evidence="2">
    <location>
        <begin position="115"/>
        <end position="131"/>
    </location>
</feature>
<evidence type="ECO:0000313" key="4">
    <source>
        <dbReference type="EMBL" id="CAD5235204.1"/>
    </source>
</evidence>
<dbReference type="Proteomes" id="UP000659654">
    <property type="component" value="Unassembled WGS sequence"/>
</dbReference>
<feature type="compositionally biased region" description="Polar residues" evidence="2">
    <location>
        <begin position="227"/>
        <end position="250"/>
    </location>
</feature>
<dbReference type="EMBL" id="CAJFDI010000006">
    <property type="protein sequence ID" value="CAD5235204.1"/>
    <property type="molecule type" value="Genomic_DNA"/>
</dbReference>
<accession>A0A1I7RK82</accession>
<feature type="compositionally biased region" description="Basic and acidic residues" evidence="2">
    <location>
        <begin position="252"/>
        <end position="277"/>
    </location>
</feature>
<feature type="compositionally biased region" description="Basic and acidic residues" evidence="2">
    <location>
        <begin position="216"/>
        <end position="226"/>
    </location>
</feature>
<keyword evidence="6" id="KW-1185">Reference proteome</keyword>
<feature type="compositionally biased region" description="Basic residues" evidence="2">
    <location>
        <begin position="159"/>
        <end position="168"/>
    </location>
</feature>
<evidence type="ECO:0000313" key="7">
    <source>
        <dbReference type="WBParaSite" id="BXY_0111500.1"/>
    </source>
</evidence>
<dbReference type="InterPro" id="IPR056676">
    <property type="entry name" value="DUF7774"/>
</dbReference>
<proteinExistence type="predicted"/>
<feature type="compositionally biased region" description="Basic and acidic residues" evidence="2">
    <location>
        <begin position="652"/>
        <end position="668"/>
    </location>
</feature>
<evidence type="ECO:0000313" key="5">
    <source>
        <dbReference type="Proteomes" id="UP000095284"/>
    </source>
</evidence>
<feature type="region of interest" description="Disordered" evidence="2">
    <location>
        <begin position="609"/>
        <end position="668"/>
    </location>
</feature>
<feature type="compositionally biased region" description="Basic and acidic residues" evidence="2">
    <location>
        <begin position="609"/>
        <end position="620"/>
    </location>
</feature>
<evidence type="ECO:0000256" key="2">
    <source>
        <dbReference type="SAM" id="MobiDB-lite"/>
    </source>
</evidence>
<protein>
    <submittedName>
        <fullName evidence="4">(pine wood nematode) hypothetical protein</fullName>
    </submittedName>
</protein>
<organism evidence="5 7">
    <name type="scientific">Bursaphelenchus xylophilus</name>
    <name type="common">Pinewood nematode worm</name>
    <name type="synonym">Aphelenchoides xylophilus</name>
    <dbReference type="NCBI Taxonomy" id="6326"/>
    <lineage>
        <taxon>Eukaryota</taxon>
        <taxon>Metazoa</taxon>
        <taxon>Ecdysozoa</taxon>
        <taxon>Nematoda</taxon>
        <taxon>Chromadorea</taxon>
        <taxon>Rhabditida</taxon>
        <taxon>Tylenchina</taxon>
        <taxon>Tylenchomorpha</taxon>
        <taxon>Aphelenchoidea</taxon>
        <taxon>Aphelenchoididae</taxon>
        <taxon>Bursaphelenchus</taxon>
    </lineage>
</organism>
<dbReference type="AlphaFoldDB" id="A0A1I7RK82"/>
<evidence type="ECO:0000256" key="1">
    <source>
        <dbReference type="SAM" id="Coils"/>
    </source>
</evidence>
<dbReference type="Proteomes" id="UP000582659">
    <property type="component" value="Unassembled WGS sequence"/>
</dbReference>
<dbReference type="eggNOG" id="ENOG502SRV7">
    <property type="taxonomic scope" value="Eukaryota"/>
</dbReference>